<keyword evidence="1" id="KW-1133">Transmembrane helix</keyword>
<dbReference type="Proteomes" id="UP000244855">
    <property type="component" value="Unassembled WGS sequence"/>
</dbReference>
<keyword evidence="1" id="KW-0812">Transmembrane</keyword>
<evidence type="ECO:0000313" key="3">
    <source>
        <dbReference type="Proteomes" id="UP000244855"/>
    </source>
</evidence>
<reference evidence="2 3" key="1">
    <citation type="journal article" date="2018" name="Sci. Rep.">
        <title>Comparative genomics provides insights into the lifestyle and reveals functional heterogeneity of dark septate endophytic fungi.</title>
        <authorList>
            <person name="Knapp D.G."/>
            <person name="Nemeth J.B."/>
            <person name="Barry K."/>
            <person name="Hainaut M."/>
            <person name="Henrissat B."/>
            <person name="Johnson J."/>
            <person name="Kuo A."/>
            <person name="Lim J.H.P."/>
            <person name="Lipzen A."/>
            <person name="Nolan M."/>
            <person name="Ohm R.A."/>
            <person name="Tamas L."/>
            <person name="Grigoriev I.V."/>
            <person name="Spatafora J.W."/>
            <person name="Nagy L.G."/>
            <person name="Kovacs G.M."/>
        </authorList>
    </citation>
    <scope>NUCLEOTIDE SEQUENCE [LARGE SCALE GENOMIC DNA]</scope>
    <source>
        <strain evidence="2 3">DSE2036</strain>
    </source>
</reference>
<keyword evidence="1" id="KW-0472">Membrane</keyword>
<protein>
    <submittedName>
        <fullName evidence="2">Uncharacterized protein</fullName>
    </submittedName>
</protein>
<keyword evidence="3" id="KW-1185">Reference proteome</keyword>
<gene>
    <name evidence="2" type="ORF">DM02DRAFT_615231</name>
</gene>
<evidence type="ECO:0000313" key="2">
    <source>
        <dbReference type="EMBL" id="PVH99195.1"/>
    </source>
</evidence>
<evidence type="ECO:0000256" key="1">
    <source>
        <dbReference type="SAM" id="Phobius"/>
    </source>
</evidence>
<dbReference type="AlphaFoldDB" id="A0A2V1DMP5"/>
<dbReference type="EMBL" id="KZ805397">
    <property type="protein sequence ID" value="PVH99195.1"/>
    <property type="molecule type" value="Genomic_DNA"/>
</dbReference>
<feature type="transmembrane region" description="Helical" evidence="1">
    <location>
        <begin position="5"/>
        <end position="25"/>
    </location>
</feature>
<proteinExistence type="predicted"/>
<sequence>MRHQVLIWLLELAFGGDVILLSWYIHTVSLTYVCQTIELDVGVGRRSVEGLASSCRRESALRSP</sequence>
<organism evidence="2 3">
    <name type="scientific">Periconia macrospinosa</name>
    <dbReference type="NCBI Taxonomy" id="97972"/>
    <lineage>
        <taxon>Eukaryota</taxon>
        <taxon>Fungi</taxon>
        <taxon>Dikarya</taxon>
        <taxon>Ascomycota</taxon>
        <taxon>Pezizomycotina</taxon>
        <taxon>Dothideomycetes</taxon>
        <taxon>Pleosporomycetidae</taxon>
        <taxon>Pleosporales</taxon>
        <taxon>Massarineae</taxon>
        <taxon>Periconiaceae</taxon>
        <taxon>Periconia</taxon>
    </lineage>
</organism>
<name>A0A2V1DMP5_9PLEO</name>
<accession>A0A2V1DMP5</accession>